<dbReference type="PANTHER" id="PTHR33285:SF55">
    <property type="entry name" value="PHYTOSULFOKINES 3"/>
    <property type="match status" value="1"/>
</dbReference>
<dbReference type="Pfam" id="PF06404">
    <property type="entry name" value="PSK"/>
    <property type="match status" value="1"/>
</dbReference>
<comment type="PTM">
    <text evidence="9">PSK-alpha is produced by endopeptidase digestion. PSK-beta is produced from PSK-alpha by exopeptidase digestion.</text>
</comment>
<comment type="caution">
    <text evidence="10">The sequence shown here is derived from an EMBL/GenBank/DDBJ whole genome shotgun (WGS) entry which is preliminary data.</text>
</comment>
<comment type="function">
    <text evidence="9">Promotes plant cell differentiation, organogenesis and somatic embryogenesis as well as cell proliferation.</text>
</comment>
<sequence length="76" mass="8338">MSKATTFFIVALLFFSLCSAARLGPAVVDKVEAKNEVKAEKAQVENSCQGIGEDECLMNSTLTAHLDYIYTQNHKP</sequence>
<keyword evidence="8 9" id="KW-0339">Growth factor</keyword>
<protein>
    <recommendedName>
        <fullName evidence="9">Phytosulfokine</fullName>
    </recommendedName>
    <component>
        <recommendedName>
            <fullName evidence="9">Phytosulfokine-alpha</fullName>
            <shortName evidence="9">PSK-alpha</shortName>
            <shortName evidence="9">Phytosulfokine-a</shortName>
        </recommendedName>
    </component>
    <component>
        <recommendedName>
            <fullName evidence="9">Phytosulfokine-beta</fullName>
            <shortName evidence="9">PSK-beta</shortName>
            <shortName evidence="9">Phytosulfokine-b</shortName>
        </recommendedName>
    </component>
</protein>
<dbReference type="Proteomes" id="UP001318860">
    <property type="component" value="Unassembled WGS sequence"/>
</dbReference>
<evidence type="ECO:0000256" key="3">
    <source>
        <dbReference type="ARBA" id="ARBA00022473"/>
    </source>
</evidence>
<evidence type="ECO:0000256" key="5">
    <source>
        <dbReference type="ARBA" id="ARBA00022641"/>
    </source>
</evidence>
<comment type="similarity">
    <text evidence="2 9">Belongs to the phytosulfokine family.</text>
</comment>
<name>A0ABR0WV86_REHGL</name>
<keyword evidence="11" id="KW-1185">Reference proteome</keyword>
<accession>A0ABR0WV86</accession>
<dbReference type="InterPro" id="IPR009438">
    <property type="entry name" value="Phytosulfokine"/>
</dbReference>
<evidence type="ECO:0000256" key="2">
    <source>
        <dbReference type="ARBA" id="ARBA00010781"/>
    </source>
</evidence>
<evidence type="ECO:0000256" key="1">
    <source>
        <dbReference type="ARBA" id="ARBA00004613"/>
    </source>
</evidence>
<keyword evidence="4 9" id="KW-0964">Secreted</keyword>
<organism evidence="10 11">
    <name type="scientific">Rehmannia glutinosa</name>
    <name type="common">Chinese foxglove</name>
    <dbReference type="NCBI Taxonomy" id="99300"/>
    <lineage>
        <taxon>Eukaryota</taxon>
        <taxon>Viridiplantae</taxon>
        <taxon>Streptophyta</taxon>
        <taxon>Embryophyta</taxon>
        <taxon>Tracheophyta</taxon>
        <taxon>Spermatophyta</taxon>
        <taxon>Magnoliopsida</taxon>
        <taxon>eudicotyledons</taxon>
        <taxon>Gunneridae</taxon>
        <taxon>Pentapetalae</taxon>
        <taxon>asterids</taxon>
        <taxon>lamiids</taxon>
        <taxon>Lamiales</taxon>
        <taxon>Orobanchaceae</taxon>
        <taxon>Rehmannieae</taxon>
        <taxon>Rehmannia</taxon>
    </lineage>
</organism>
<comment type="subcellular location">
    <subcellularLocation>
        <location evidence="1 9">Secreted</location>
    </subcellularLocation>
</comment>
<evidence type="ECO:0000256" key="4">
    <source>
        <dbReference type="ARBA" id="ARBA00022525"/>
    </source>
</evidence>
<keyword evidence="3 9" id="KW-0217">Developmental protein</keyword>
<evidence type="ECO:0000313" key="11">
    <source>
        <dbReference type="Proteomes" id="UP001318860"/>
    </source>
</evidence>
<evidence type="ECO:0000313" key="10">
    <source>
        <dbReference type="EMBL" id="KAK6151130.1"/>
    </source>
</evidence>
<dbReference type="PANTHER" id="PTHR33285">
    <property type="entry name" value="PHYTOSULFOKINES 3"/>
    <property type="match status" value="1"/>
</dbReference>
<comment type="PTM">
    <text evidence="9">Sulfation is important for activity and for the binding to a putative membrane receptor.</text>
</comment>
<keyword evidence="7 9" id="KW-0221">Differentiation</keyword>
<dbReference type="EMBL" id="JABTTQ020000008">
    <property type="protein sequence ID" value="KAK6151130.1"/>
    <property type="molecule type" value="Genomic_DNA"/>
</dbReference>
<feature type="chain" id="PRO_5044988953" description="Phytosulfokine" evidence="9">
    <location>
        <begin position="21"/>
        <end position="76"/>
    </location>
</feature>
<keyword evidence="5 9" id="KW-0765">Sulfation</keyword>
<evidence type="ECO:0000256" key="8">
    <source>
        <dbReference type="ARBA" id="ARBA00023030"/>
    </source>
</evidence>
<reference evidence="10 11" key="1">
    <citation type="journal article" date="2021" name="Comput. Struct. Biotechnol. J.">
        <title>De novo genome assembly of the potent medicinal plant Rehmannia glutinosa using nanopore technology.</title>
        <authorList>
            <person name="Ma L."/>
            <person name="Dong C."/>
            <person name="Song C."/>
            <person name="Wang X."/>
            <person name="Zheng X."/>
            <person name="Niu Y."/>
            <person name="Chen S."/>
            <person name="Feng W."/>
        </authorList>
    </citation>
    <scope>NUCLEOTIDE SEQUENCE [LARGE SCALE GENOMIC DNA]</scope>
    <source>
        <strain evidence="10">DH-2019</strain>
    </source>
</reference>
<proteinExistence type="inferred from homology"/>
<evidence type="ECO:0000256" key="9">
    <source>
        <dbReference type="RuleBase" id="RU368031"/>
    </source>
</evidence>
<evidence type="ECO:0000256" key="7">
    <source>
        <dbReference type="ARBA" id="ARBA00022782"/>
    </source>
</evidence>
<keyword evidence="6 9" id="KW-0732">Signal</keyword>
<gene>
    <name evidence="10" type="ORF">DH2020_016062</name>
</gene>
<feature type="signal peptide" evidence="9">
    <location>
        <begin position="1"/>
        <end position="20"/>
    </location>
</feature>
<evidence type="ECO:0000256" key="6">
    <source>
        <dbReference type="ARBA" id="ARBA00022729"/>
    </source>
</evidence>